<comment type="caution">
    <text evidence="6">The sequence shown here is derived from an EMBL/GenBank/DDBJ whole genome shotgun (WGS) entry which is preliminary data.</text>
</comment>
<evidence type="ECO:0000256" key="2">
    <source>
        <dbReference type="ARBA" id="ARBA00022771"/>
    </source>
</evidence>
<dbReference type="EMBL" id="JARKIF010000025">
    <property type="protein sequence ID" value="KAJ7614973.1"/>
    <property type="molecule type" value="Genomic_DNA"/>
</dbReference>
<evidence type="ECO:0000256" key="4">
    <source>
        <dbReference type="PROSITE-ProRule" id="PRU00134"/>
    </source>
</evidence>
<dbReference type="AlphaFoldDB" id="A0AAD7B9V6"/>
<dbReference type="Pfam" id="PF01753">
    <property type="entry name" value="zf-MYND"/>
    <property type="match status" value="1"/>
</dbReference>
<gene>
    <name evidence="6" type="ORF">FB45DRAFT_1109365</name>
</gene>
<dbReference type="Proteomes" id="UP001221142">
    <property type="component" value="Unassembled WGS sequence"/>
</dbReference>
<feature type="domain" description="MYND-type" evidence="5">
    <location>
        <begin position="1"/>
        <end position="31"/>
    </location>
</feature>
<protein>
    <recommendedName>
        <fullName evidence="5">MYND-type domain-containing protein</fullName>
    </recommendedName>
</protein>
<keyword evidence="2 4" id="KW-0863">Zinc-finger</keyword>
<dbReference type="Gene3D" id="6.10.140.2220">
    <property type="match status" value="1"/>
</dbReference>
<keyword evidence="1" id="KW-0479">Metal-binding</keyword>
<dbReference type="PROSITE" id="PS50865">
    <property type="entry name" value="ZF_MYND_2"/>
    <property type="match status" value="1"/>
</dbReference>
<reference evidence="6" key="1">
    <citation type="submission" date="2023-03" db="EMBL/GenBank/DDBJ databases">
        <title>Massive genome expansion in bonnet fungi (Mycena s.s.) driven by repeated elements and novel gene families across ecological guilds.</title>
        <authorList>
            <consortium name="Lawrence Berkeley National Laboratory"/>
            <person name="Harder C.B."/>
            <person name="Miyauchi S."/>
            <person name="Viragh M."/>
            <person name="Kuo A."/>
            <person name="Thoen E."/>
            <person name="Andreopoulos B."/>
            <person name="Lu D."/>
            <person name="Skrede I."/>
            <person name="Drula E."/>
            <person name="Henrissat B."/>
            <person name="Morin E."/>
            <person name="Kohler A."/>
            <person name="Barry K."/>
            <person name="LaButti K."/>
            <person name="Morin E."/>
            <person name="Salamov A."/>
            <person name="Lipzen A."/>
            <person name="Mereny Z."/>
            <person name="Hegedus B."/>
            <person name="Baldrian P."/>
            <person name="Stursova M."/>
            <person name="Weitz H."/>
            <person name="Taylor A."/>
            <person name="Grigoriev I.V."/>
            <person name="Nagy L.G."/>
            <person name="Martin F."/>
            <person name="Kauserud H."/>
        </authorList>
    </citation>
    <scope>NUCLEOTIDE SEQUENCE</scope>
    <source>
        <strain evidence="6">9284</strain>
    </source>
</reference>
<accession>A0AAD7B9V6</accession>
<keyword evidence="7" id="KW-1185">Reference proteome</keyword>
<dbReference type="SUPFAM" id="SSF144232">
    <property type="entry name" value="HIT/MYND zinc finger-like"/>
    <property type="match status" value="1"/>
</dbReference>
<evidence type="ECO:0000313" key="7">
    <source>
        <dbReference type="Proteomes" id="UP001221142"/>
    </source>
</evidence>
<evidence type="ECO:0000256" key="3">
    <source>
        <dbReference type="ARBA" id="ARBA00022833"/>
    </source>
</evidence>
<dbReference type="GO" id="GO:0008270">
    <property type="term" value="F:zinc ion binding"/>
    <property type="evidence" value="ECO:0007669"/>
    <property type="project" value="UniProtKB-KW"/>
</dbReference>
<evidence type="ECO:0000256" key="1">
    <source>
        <dbReference type="ARBA" id="ARBA00022723"/>
    </source>
</evidence>
<sequence>MAGRCAGCHAFYYCSQECQKTDWRVGHRNFCASHQGLLLAEHDDRNLSFKERSFMRALIHHKYLKAQGAICFEQVQVLAAHPAESEPPLLFTLFDFDRCPPVVQVHEVGNLPKRVADLVGTDSAEWTDIVERAERDGGYTQLHGLCVTDGEGPRVWLIPLRTDIPLIHEGLKPLADRVRLGELGDQYELLGEIRRVLDEEVTEIH</sequence>
<dbReference type="InterPro" id="IPR002893">
    <property type="entry name" value="Znf_MYND"/>
</dbReference>
<name>A0AAD7B9V6_9AGAR</name>
<organism evidence="6 7">
    <name type="scientific">Roridomyces roridus</name>
    <dbReference type="NCBI Taxonomy" id="1738132"/>
    <lineage>
        <taxon>Eukaryota</taxon>
        <taxon>Fungi</taxon>
        <taxon>Dikarya</taxon>
        <taxon>Basidiomycota</taxon>
        <taxon>Agaricomycotina</taxon>
        <taxon>Agaricomycetes</taxon>
        <taxon>Agaricomycetidae</taxon>
        <taxon>Agaricales</taxon>
        <taxon>Marasmiineae</taxon>
        <taxon>Mycenaceae</taxon>
        <taxon>Roridomyces</taxon>
    </lineage>
</organism>
<evidence type="ECO:0000313" key="6">
    <source>
        <dbReference type="EMBL" id="KAJ7614973.1"/>
    </source>
</evidence>
<keyword evidence="3" id="KW-0862">Zinc</keyword>
<proteinExistence type="predicted"/>
<evidence type="ECO:0000259" key="5">
    <source>
        <dbReference type="PROSITE" id="PS50865"/>
    </source>
</evidence>